<dbReference type="InterPro" id="IPR017850">
    <property type="entry name" value="Alkaline_phosphatase_core_sf"/>
</dbReference>
<dbReference type="GO" id="GO:0004035">
    <property type="term" value="F:alkaline phosphatase activity"/>
    <property type="evidence" value="ECO:0007669"/>
    <property type="project" value="UniProtKB-EC"/>
</dbReference>
<proteinExistence type="evidence at transcript level"/>
<dbReference type="GeneID" id="101449276"/>
<evidence type="ECO:0000256" key="7">
    <source>
        <dbReference type="ARBA" id="ARBA00022801"/>
    </source>
</evidence>
<keyword evidence="4" id="KW-1003">Cell membrane</keyword>
<evidence type="ECO:0000256" key="1">
    <source>
        <dbReference type="ARBA" id="ARBA00004609"/>
    </source>
</evidence>
<dbReference type="Gene3D" id="3.40.720.10">
    <property type="entry name" value="Alkaline Phosphatase, subunit A"/>
    <property type="match status" value="1"/>
</dbReference>
<dbReference type="GO" id="GO:0005886">
    <property type="term" value="C:plasma membrane"/>
    <property type="evidence" value="ECO:0007669"/>
    <property type="project" value="UniProtKB-SubCell"/>
</dbReference>
<reference evidence="17" key="3">
    <citation type="submission" date="2020-11" db="EMBL/GenBank/DDBJ databases">
        <authorList>
            <person name="Whitehead M."/>
        </authorList>
    </citation>
    <scope>NUCLEOTIDE SEQUENCE</scope>
    <source>
        <strain evidence="17">EGII</strain>
    </source>
</reference>
<feature type="chain" id="PRO_5033708406" description="alkaline phosphatase" evidence="16">
    <location>
        <begin position="31"/>
        <end position="542"/>
    </location>
</feature>
<dbReference type="Proteomes" id="UP000606786">
    <property type="component" value="Unassembled WGS sequence"/>
</dbReference>
<keyword evidence="19" id="KW-1185">Reference proteome</keyword>
<keyword evidence="7" id="KW-0378">Hydrolase</keyword>
<evidence type="ECO:0000256" key="3">
    <source>
        <dbReference type="ARBA" id="ARBA00012647"/>
    </source>
</evidence>
<keyword evidence="12" id="KW-0449">Lipoprotein</keyword>
<evidence type="ECO:0000313" key="17">
    <source>
        <dbReference type="EMBL" id="CAD7014351.1"/>
    </source>
</evidence>
<dbReference type="EMBL" id="CAJHJT010000056">
    <property type="protein sequence ID" value="CAD7014351.1"/>
    <property type="molecule type" value="Genomic_DNA"/>
</dbReference>
<evidence type="ECO:0000313" key="19">
    <source>
        <dbReference type="Proteomes" id="UP000606786"/>
    </source>
</evidence>
<dbReference type="CDD" id="cd16012">
    <property type="entry name" value="ALP"/>
    <property type="match status" value="1"/>
</dbReference>
<feature type="binding site" evidence="14">
    <location>
        <position position="415"/>
    </location>
    <ligand>
        <name>Zn(2+)</name>
        <dbReference type="ChEBI" id="CHEBI:29105"/>
        <label>2</label>
    </ligand>
</feature>
<dbReference type="Pfam" id="PF00245">
    <property type="entry name" value="Alk_phosphatase"/>
    <property type="match status" value="1"/>
</dbReference>
<feature type="binding site" evidence="14">
    <location>
        <position position="100"/>
    </location>
    <ligand>
        <name>Zn(2+)</name>
        <dbReference type="ChEBI" id="CHEBI:29105"/>
        <label>2</label>
    </ligand>
</feature>
<dbReference type="SUPFAM" id="SSF53649">
    <property type="entry name" value="Alkaline phosphatase-like"/>
    <property type="match status" value="1"/>
</dbReference>
<keyword evidence="8 14" id="KW-0862">Zinc</keyword>
<organism evidence="18">
    <name type="scientific">Ceratitis capitata</name>
    <name type="common">Mediterranean fruit fly</name>
    <name type="synonym">Tephritis capitata</name>
    <dbReference type="NCBI Taxonomy" id="7213"/>
    <lineage>
        <taxon>Eukaryota</taxon>
        <taxon>Metazoa</taxon>
        <taxon>Ecdysozoa</taxon>
        <taxon>Arthropoda</taxon>
        <taxon>Hexapoda</taxon>
        <taxon>Insecta</taxon>
        <taxon>Pterygota</taxon>
        <taxon>Neoptera</taxon>
        <taxon>Endopterygota</taxon>
        <taxon>Diptera</taxon>
        <taxon>Brachycera</taxon>
        <taxon>Muscomorpha</taxon>
        <taxon>Tephritoidea</taxon>
        <taxon>Tephritidae</taxon>
        <taxon>Ceratitis</taxon>
        <taxon>Ceratitis</taxon>
    </lineage>
</organism>
<dbReference type="SMART" id="SM00098">
    <property type="entry name" value="alkPPc"/>
    <property type="match status" value="1"/>
</dbReference>
<dbReference type="EMBL" id="GAMC01000565">
    <property type="protein sequence ID" value="JAC05991.1"/>
    <property type="molecule type" value="mRNA"/>
</dbReference>
<feature type="binding site" evidence="14">
    <location>
        <position position="215"/>
    </location>
    <ligand>
        <name>Mg(2+)</name>
        <dbReference type="ChEBI" id="CHEBI:18420"/>
    </ligand>
</feature>
<dbReference type="KEGG" id="ccat:101449276"/>
<dbReference type="PANTHER" id="PTHR11596">
    <property type="entry name" value="ALKALINE PHOSPHATASE"/>
    <property type="match status" value="1"/>
</dbReference>
<sequence length="542" mass="59225">MYSLHNTPIKLCRTLVLALVSVQFCAHTYADLHAPPFLNNLVRDSNNNMGIGMALNNRRVPASELEAKFWQNQASNELLKKLNQQMNKNKAKNVIFFLGDGMPISSITAARILHGQRVGYPGEEQLLSFEKFPYSGLSRTYCTNAQVADSACTSTAYLCGVKTNTLLLGVNAKVNYGNCTASMDPANHLTSIYGWAQAAGKATGFITTTSLTHASPSGGYAHVANRMWESDADVRSYGEDPTNCMDIATQLITELPGKNLDVLMGGGMGKFLPNSITDSFGNPGERLDGKNLLTRWQNLHPKGIIAKNREELLRLNITKVSNIMGIFQSKLMKYNLEAEDYQPTLAEMTGVALAFLSQKEQGYFIFIEGGLIDYANHANRLNVALDELLEFDKAIQLARAMTDPADTLIVVSADHSHPLSMAGYPERGNNILGLNNLGMDEDGIPYATMNYAVGPEQYLEPDGVRMDLTGKLGTPDSIQPSYIRISSGVHGGEDVGVYASGPWEHLFTGVMQQNLLPHMMAYASCIGEGPQMCSQTRATNEN</sequence>
<dbReference type="AlphaFoldDB" id="W8BXD2"/>
<feature type="signal peptide" evidence="16">
    <location>
        <begin position="1"/>
        <end position="30"/>
    </location>
</feature>
<comment type="similarity">
    <text evidence="2 15">Belongs to the alkaline phosphatase family.</text>
</comment>
<name>W8BXD2_CERCA</name>
<evidence type="ECO:0000256" key="4">
    <source>
        <dbReference type="ARBA" id="ARBA00022475"/>
    </source>
</evidence>
<dbReference type="GO" id="GO:0046872">
    <property type="term" value="F:metal ion binding"/>
    <property type="evidence" value="ECO:0007669"/>
    <property type="project" value="UniProtKB-KW"/>
</dbReference>
<keyword evidence="9 14" id="KW-0460">Magnesium</keyword>
<comment type="subcellular location">
    <subcellularLocation>
        <location evidence="1">Cell membrane</location>
        <topology evidence="1">Lipid-anchor</topology>
        <topology evidence="1">GPI-anchor</topology>
    </subcellularLocation>
</comment>
<dbReference type="PANTHER" id="PTHR11596:SF91">
    <property type="entry name" value="ALKALINE PHOSPHATASE-RELATED"/>
    <property type="match status" value="1"/>
</dbReference>
<evidence type="ECO:0000256" key="12">
    <source>
        <dbReference type="ARBA" id="ARBA00023288"/>
    </source>
</evidence>
<feature type="active site" description="Phosphoserine intermediate" evidence="13">
    <location>
        <position position="150"/>
    </location>
</feature>
<reference evidence="18" key="2">
    <citation type="journal article" date="2014" name="BMC Genomics">
        <title>A genomic perspective to assessing quality of mass-reared SIT flies used in Mediterranean fruit fly (Ceratitis capitata) eradication in California.</title>
        <authorList>
            <person name="Calla B."/>
            <person name="Hall B."/>
            <person name="Hou S."/>
            <person name="Geib S.M."/>
        </authorList>
    </citation>
    <scope>NUCLEOTIDE SEQUENCE</scope>
</reference>
<evidence type="ECO:0000256" key="2">
    <source>
        <dbReference type="ARBA" id="ARBA00005984"/>
    </source>
</evidence>
<evidence type="ECO:0000256" key="14">
    <source>
        <dbReference type="PIRSR" id="PIRSR601952-2"/>
    </source>
</evidence>
<feature type="binding site" evidence="14">
    <location>
        <position position="373"/>
    </location>
    <ligand>
        <name>Zn(2+)</name>
        <dbReference type="ChEBI" id="CHEBI:29105"/>
        <label>2</label>
    </ligand>
</feature>
<feature type="binding site" evidence="14">
    <location>
        <position position="414"/>
    </location>
    <ligand>
        <name>Zn(2+)</name>
        <dbReference type="ChEBI" id="CHEBI:29105"/>
        <label>2</label>
    </ligand>
</feature>
<reference evidence="18" key="1">
    <citation type="submission" date="2013-07" db="EMBL/GenBank/DDBJ databases">
        <authorList>
            <person name="Geib S."/>
        </authorList>
    </citation>
    <scope>NUCLEOTIDE SEQUENCE</scope>
</reference>
<keyword evidence="6 14" id="KW-0479">Metal-binding</keyword>
<dbReference type="InterPro" id="IPR001952">
    <property type="entry name" value="Alkaline_phosphatase"/>
</dbReference>
<feature type="binding site" evidence="14">
    <location>
        <position position="368"/>
    </location>
    <ligand>
        <name>Mg(2+)</name>
        <dbReference type="ChEBI" id="CHEBI:18420"/>
    </ligand>
</feature>
<comment type="cofactor">
    <cofactor evidence="14">
        <name>Mg(2+)</name>
        <dbReference type="ChEBI" id="CHEBI:18420"/>
    </cofactor>
    <text evidence="14">Binds 1 Mg(2+) ion.</text>
</comment>
<evidence type="ECO:0000256" key="15">
    <source>
        <dbReference type="RuleBase" id="RU003946"/>
    </source>
</evidence>
<evidence type="ECO:0000256" key="13">
    <source>
        <dbReference type="PIRSR" id="PIRSR601952-1"/>
    </source>
</evidence>
<dbReference type="PRINTS" id="PR00113">
    <property type="entry name" value="ALKPHPHTASE"/>
</dbReference>
<dbReference type="GO" id="GO:0098552">
    <property type="term" value="C:side of membrane"/>
    <property type="evidence" value="ECO:0007669"/>
    <property type="project" value="UniProtKB-KW"/>
</dbReference>
<dbReference type="FunFam" id="3.40.720.10:FF:000008">
    <property type="entry name" value="Alkaline phosphatase"/>
    <property type="match status" value="1"/>
</dbReference>
<dbReference type="OrthoDB" id="5818554at2759"/>
<gene>
    <name evidence="18" type="primary">PPB</name>
    <name evidence="17" type="ORF">CCAP1982_LOCUS22348</name>
</gene>
<evidence type="ECO:0000256" key="8">
    <source>
        <dbReference type="ARBA" id="ARBA00022833"/>
    </source>
</evidence>
<evidence type="ECO:0000256" key="11">
    <source>
        <dbReference type="ARBA" id="ARBA00023180"/>
    </source>
</evidence>
<keyword evidence="16" id="KW-0732">Signal</keyword>
<keyword evidence="5" id="KW-0336">GPI-anchor</keyword>
<evidence type="ECO:0000256" key="6">
    <source>
        <dbReference type="ARBA" id="ARBA00022723"/>
    </source>
</evidence>
<keyword evidence="11" id="KW-0325">Glycoprotein</keyword>
<keyword evidence="10" id="KW-0472">Membrane</keyword>
<comment type="cofactor">
    <cofactor evidence="14">
        <name>Zn(2+)</name>
        <dbReference type="ChEBI" id="CHEBI:29105"/>
    </cofactor>
    <text evidence="14">Binds 2 Zn(2+) ions.</text>
</comment>
<accession>W8BXD2</accession>
<dbReference type="EC" id="3.1.3.1" evidence="3"/>
<evidence type="ECO:0000256" key="16">
    <source>
        <dbReference type="SAM" id="SignalP"/>
    </source>
</evidence>
<evidence type="ECO:0000256" key="5">
    <source>
        <dbReference type="ARBA" id="ARBA00022622"/>
    </source>
</evidence>
<evidence type="ECO:0000313" key="18">
    <source>
        <dbReference type="EMBL" id="JAC05991.1"/>
    </source>
</evidence>
<evidence type="ECO:0000256" key="9">
    <source>
        <dbReference type="ARBA" id="ARBA00022842"/>
    </source>
</evidence>
<feature type="binding site" evidence="14">
    <location>
        <position position="377"/>
    </location>
    <ligand>
        <name>Zn(2+)</name>
        <dbReference type="ChEBI" id="CHEBI:29105"/>
        <label>2</label>
    </ligand>
</feature>
<feature type="binding site" evidence="14">
    <location>
        <position position="100"/>
    </location>
    <ligand>
        <name>Mg(2+)</name>
        <dbReference type="ChEBI" id="CHEBI:18420"/>
    </ligand>
</feature>
<feature type="binding site" evidence="14">
    <location>
        <position position="213"/>
    </location>
    <ligand>
        <name>Mg(2+)</name>
        <dbReference type="ChEBI" id="CHEBI:18420"/>
    </ligand>
</feature>
<evidence type="ECO:0000256" key="10">
    <source>
        <dbReference type="ARBA" id="ARBA00023136"/>
    </source>
</evidence>
<feature type="binding site" evidence="14">
    <location>
        <position position="490"/>
    </location>
    <ligand>
        <name>Zn(2+)</name>
        <dbReference type="ChEBI" id="CHEBI:29105"/>
        <label>2</label>
    </ligand>
</feature>
<protein>
    <recommendedName>
        <fullName evidence="3">alkaline phosphatase</fullName>
        <ecNumber evidence="3">3.1.3.1</ecNumber>
    </recommendedName>
</protein>